<proteinExistence type="predicted"/>
<keyword evidence="2" id="KW-1185">Reference proteome</keyword>
<evidence type="ECO:0000313" key="1">
    <source>
        <dbReference type="Ensembl" id="ENSSFOP00015067479.1"/>
    </source>
</evidence>
<reference evidence="1" key="3">
    <citation type="submission" date="2025-09" db="UniProtKB">
        <authorList>
            <consortium name="Ensembl"/>
        </authorList>
    </citation>
    <scope>IDENTIFICATION</scope>
</reference>
<evidence type="ECO:0000313" key="2">
    <source>
        <dbReference type="Proteomes" id="UP000694397"/>
    </source>
</evidence>
<protein>
    <submittedName>
        <fullName evidence="1">Uncharacterized protein</fullName>
    </submittedName>
</protein>
<dbReference type="Proteomes" id="UP000694397">
    <property type="component" value="Chromosome 5"/>
</dbReference>
<name>A0A8C9W1A9_SCLFO</name>
<reference evidence="1 2" key="1">
    <citation type="submission" date="2019-04" db="EMBL/GenBank/DDBJ databases">
        <authorList>
            <consortium name="Wellcome Sanger Institute Data Sharing"/>
        </authorList>
    </citation>
    <scope>NUCLEOTIDE SEQUENCE [LARGE SCALE GENOMIC DNA]</scope>
</reference>
<organism evidence="1 2">
    <name type="scientific">Scleropages formosus</name>
    <name type="common">Asian bonytongue</name>
    <name type="synonym">Osteoglossum formosum</name>
    <dbReference type="NCBI Taxonomy" id="113540"/>
    <lineage>
        <taxon>Eukaryota</taxon>
        <taxon>Metazoa</taxon>
        <taxon>Chordata</taxon>
        <taxon>Craniata</taxon>
        <taxon>Vertebrata</taxon>
        <taxon>Euteleostomi</taxon>
        <taxon>Actinopterygii</taxon>
        <taxon>Neopterygii</taxon>
        <taxon>Teleostei</taxon>
        <taxon>Osteoglossocephala</taxon>
        <taxon>Osteoglossomorpha</taxon>
        <taxon>Osteoglossiformes</taxon>
        <taxon>Osteoglossidae</taxon>
        <taxon>Scleropages</taxon>
    </lineage>
</organism>
<reference evidence="1" key="2">
    <citation type="submission" date="2025-08" db="UniProtKB">
        <authorList>
            <consortium name="Ensembl"/>
        </authorList>
    </citation>
    <scope>IDENTIFICATION</scope>
</reference>
<dbReference type="Ensembl" id="ENSSFOT00015074716.1">
    <property type="protein sequence ID" value="ENSSFOP00015067479.1"/>
    <property type="gene ID" value="ENSSFOG00015027283.1"/>
</dbReference>
<accession>A0A8C9W1A9</accession>
<dbReference type="AlphaFoldDB" id="A0A8C9W1A9"/>
<dbReference type="OrthoDB" id="8938362at2759"/>
<sequence length="198" mass="21588">MTLLSYLRTPLMASNLSSFPYSSNIPSKSILLVSIIYHQTILPFLPVSGAVLSALHGQTLSLIQTMLKVLDCDLQVLLHPLQVSAGVQLQTYLELSLDVPQLFLGLSGLAVGVTELDLHLIEISLHLLLDSQSIVPASDFSVETALHGVNDSLTVPLDLLYLLILLSELPVNFSLDLVELQLDSQDLGFLMLQCTLNK</sequence>